<reference evidence="2 3" key="1">
    <citation type="submission" date="2013-05" db="EMBL/GenBank/DDBJ databases">
        <title>Genome assembly of Chondromyces apiculatus DSM 436.</title>
        <authorList>
            <person name="Sharma G."/>
            <person name="Khatri I."/>
            <person name="Kaur C."/>
            <person name="Mayilraj S."/>
            <person name="Subramanian S."/>
        </authorList>
    </citation>
    <scope>NUCLEOTIDE SEQUENCE [LARGE SCALE GENOMIC DNA]</scope>
    <source>
        <strain evidence="2 3">DSM 436</strain>
    </source>
</reference>
<sequence>MLELLTFALDEFRYAVPSTRVVEVIQRVLITPLPGTAAHVLGLIAHRGGMAVAVDLRARFGLPPRRPTLDDHLVVARGARRQVALVVDRAEGLLMLPRAQVEDPPLAVTHVSGIAMLEGGLLLIHDLDAALSLDDERAIDAGIAEVEARA</sequence>
<dbReference type="AlphaFoldDB" id="A0A017T5W7"/>
<dbReference type="EMBL" id="ASRX01000031">
    <property type="protein sequence ID" value="EYF04589.1"/>
    <property type="molecule type" value="Genomic_DNA"/>
</dbReference>
<dbReference type="SMART" id="SM00260">
    <property type="entry name" value="CheW"/>
    <property type="match status" value="1"/>
</dbReference>
<dbReference type="Gene3D" id="2.40.50.180">
    <property type="entry name" value="CheA-289, Domain 4"/>
    <property type="match status" value="1"/>
</dbReference>
<dbReference type="STRING" id="1192034.CAP_4265"/>
<dbReference type="PROSITE" id="PS50851">
    <property type="entry name" value="CHEW"/>
    <property type="match status" value="1"/>
</dbReference>
<dbReference type="GO" id="GO:0007165">
    <property type="term" value="P:signal transduction"/>
    <property type="evidence" value="ECO:0007669"/>
    <property type="project" value="InterPro"/>
</dbReference>
<feature type="domain" description="CheW-like" evidence="1">
    <location>
        <begin position="1"/>
        <end position="136"/>
    </location>
</feature>
<accession>A0A017T5W7</accession>
<dbReference type="InterPro" id="IPR039315">
    <property type="entry name" value="CheW"/>
</dbReference>
<dbReference type="RefSeq" id="WP_052375576.1">
    <property type="nucleotide sequence ID" value="NZ_ASRX01000031.1"/>
</dbReference>
<evidence type="ECO:0000259" key="1">
    <source>
        <dbReference type="PROSITE" id="PS50851"/>
    </source>
</evidence>
<dbReference type="InterPro" id="IPR036061">
    <property type="entry name" value="CheW-like_dom_sf"/>
</dbReference>
<name>A0A017T5W7_9BACT</name>
<protein>
    <submittedName>
        <fullName evidence="2">CheW protein</fullName>
    </submittedName>
</protein>
<comment type="caution">
    <text evidence="2">The sequence shown here is derived from an EMBL/GenBank/DDBJ whole genome shotgun (WGS) entry which is preliminary data.</text>
</comment>
<evidence type="ECO:0000313" key="2">
    <source>
        <dbReference type="EMBL" id="EYF04589.1"/>
    </source>
</evidence>
<proteinExistence type="predicted"/>
<keyword evidence="3" id="KW-1185">Reference proteome</keyword>
<dbReference type="InterPro" id="IPR002545">
    <property type="entry name" value="CheW-lke_dom"/>
</dbReference>
<dbReference type="SUPFAM" id="SSF50341">
    <property type="entry name" value="CheW-like"/>
    <property type="match status" value="1"/>
</dbReference>
<evidence type="ECO:0000313" key="3">
    <source>
        <dbReference type="Proteomes" id="UP000019678"/>
    </source>
</evidence>
<dbReference type="GO" id="GO:0006935">
    <property type="term" value="P:chemotaxis"/>
    <property type="evidence" value="ECO:0007669"/>
    <property type="project" value="InterPro"/>
</dbReference>
<dbReference type="PANTHER" id="PTHR22617">
    <property type="entry name" value="CHEMOTAXIS SENSOR HISTIDINE KINASE-RELATED"/>
    <property type="match status" value="1"/>
</dbReference>
<dbReference type="Pfam" id="PF01584">
    <property type="entry name" value="CheW"/>
    <property type="match status" value="1"/>
</dbReference>
<dbReference type="PANTHER" id="PTHR22617:SF23">
    <property type="entry name" value="CHEMOTAXIS PROTEIN CHEW"/>
    <property type="match status" value="1"/>
</dbReference>
<gene>
    <name evidence="2" type="ORF">CAP_4265</name>
</gene>
<organism evidence="2 3">
    <name type="scientific">Chondromyces apiculatus DSM 436</name>
    <dbReference type="NCBI Taxonomy" id="1192034"/>
    <lineage>
        <taxon>Bacteria</taxon>
        <taxon>Pseudomonadati</taxon>
        <taxon>Myxococcota</taxon>
        <taxon>Polyangia</taxon>
        <taxon>Polyangiales</taxon>
        <taxon>Polyangiaceae</taxon>
        <taxon>Chondromyces</taxon>
    </lineage>
</organism>
<dbReference type="Gene3D" id="2.30.30.40">
    <property type="entry name" value="SH3 Domains"/>
    <property type="match status" value="1"/>
</dbReference>
<dbReference type="Proteomes" id="UP000019678">
    <property type="component" value="Unassembled WGS sequence"/>
</dbReference>
<dbReference type="GO" id="GO:0005829">
    <property type="term" value="C:cytosol"/>
    <property type="evidence" value="ECO:0007669"/>
    <property type="project" value="TreeGrafter"/>
</dbReference>
<dbReference type="eggNOG" id="COG0835">
    <property type="taxonomic scope" value="Bacteria"/>
</dbReference>